<dbReference type="AlphaFoldDB" id="A0A6P6Y8S8"/>
<organism evidence="2 3">
    <name type="scientific">Dermatophagoides pteronyssinus</name>
    <name type="common">European house dust mite</name>
    <dbReference type="NCBI Taxonomy" id="6956"/>
    <lineage>
        <taxon>Eukaryota</taxon>
        <taxon>Metazoa</taxon>
        <taxon>Ecdysozoa</taxon>
        <taxon>Arthropoda</taxon>
        <taxon>Chelicerata</taxon>
        <taxon>Arachnida</taxon>
        <taxon>Acari</taxon>
        <taxon>Acariformes</taxon>
        <taxon>Sarcoptiformes</taxon>
        <taxon>Astigmata</taxon>
        <taxon>Psoroptidia</taxon>
        <taxon>Analgoidea</taxon>
        <taxon>Pyroglyphidae</taxon>
        <taxon>Dermatophagoidinae</taxon>
        <taxon>Dermatophagoides</taxon>
    </lineage>
</organism>
<dbReference type="Proteomes" id="UP000515146">
    <property type="component" value="Unplaced"/>
</dbReference>
<evidence type="ECO:0000313" key="3">
    <source>
        <dbReference type="RefSeq" id="XP_027201710.1"/>
    </source>
</evidence>
<dbReference type="InterPro" id="IPR057566">
    <property type="entry name" value="TPR_TTI1_N"/>
</dbReference>
<sequence length="482" mass="56516">MANNIDYLQTKSLAIKCESCLFAPDPNKLDDIKQFLQNSNLSQKFFQSNYNRLIFTIQMILAEIPKSVKNSKFSADQLFRKCLEIYQILFQKVSIKDSKIFDTIFKMFSLLIDRQSSNQRNNDSKIIHLSDNSTKLLIDCTIQLLSTCNQSMFRDFIFNQTGTVQFETMYGMLTNNLLQIIIENDYQPLKTASLDLMSTMYLKIIDKQLSDFNYNSLNSNQKNDEKFERFSKFIASILPGLLSKIWKLLNRCSNGDYHNLQSNVIIAALRLLNIVFLIVFENIGKFTEELLNDEKFYRNLSTIISDIIDILIEHTDLNVRLNLLKFSKSLLFNCDDEKFVQKQIDNLIKIPLNYIGSISINEQQDEHRNEMNDLCKNFSAKILEKLNMIEILQKKLFDHLTQMPYTFRNIHNHNSNRIVTKTCLKSSFQILIGFIHTLNRTGIYDFLKLEQHNHHLFRTLINLSEFDFKHSKYAVYEDVDDS</sequence>
<name>A0A6P6Y8S8_DERPT</name>
<dbReference type="KEGG" id="dpte:113795702"/>
<evidence type="ECO:0000259" key="1">
    <source>
        <dbReference type="Pfam" id="PF24173"/>
    </source>
</evidence>
<feature type="domain" description="TTI1 N-terminal TPR" evidence="1">
    <location>
        <begin position="16"/>
        <end position="336"/>
    </location>
</feature>
<gene>
    <name evidence="3" type="primary">LOC113795702</name>
</gene>
<reference evidence="3" key="1">
    <citation type="submission" date="2025-08" db="UniProtKB">
        <authorList>
            <consortium name="RefSeq"/>
        </authorList>
    </citation>
    <scope>IDENTIFICATION</scope>
    <source>
        <strain evidence="3">Airmid</strain>
    </source>
</reference>
<dbReference type="RefSeq" id="XP_027201710.1">
    <property type="nucleotide sequence ID" value="XM_027345909.1"/>
</dbReference>
<dbReference type="CTD" id="9675"/>
<accession>A0A6P6Y8S8</accession>
<feature type="non-terminal residue" evidence="3">
    <location>
        <position position="482"/>
    </location>
</feature>
<evidence type="ECO:0000313" key="2">
    <source>
        <dbReference type="Proteomes" id="UP000515146"/>
    </source>
</evidence>
<dbReference type="InParanoid" id="A0A6P6Y8S8"/>
<protein>
    <submittedName>
        <fullName evidence="3">Uncharacterized protein LOC113795702</fullName>
    </submittedName>
</protein>
<keyword evidence="2" id="KW-1185">Reference proteome</keyword>
<dbReference type="Pfam" id="PF24173">
    <property type="entry name" value="TPR_TTI1_N"/>
    <property type="match status" value="1"/>
</dbReference>
<proteinExistence type="predicted"/>